<evidence type="ECO:0000256" key="1">
    <source>
        <dbReference type="ARBA" id="ARBA00005721"/>
    </source>
</evidence>
<reference evidence="2 3" key="1">
    <citation type="submission" date="2019-03" db="EMBL/GenBank/DDBJ databases">
        <title>Genomic Encyclopedia of Type Strains, Phase IV (KMG-IV): sequencing the most valuable type-strain genomes for metagenomic binning, comparative biology and taxonomic classification.</title>
        <authorList>
            <person name="Goeker M."/>
        </authorList>
    </citation>
    <scope>NUCLEOTIDE SEQUENCE [LARGE SCALE GENOMIC DNA]</scope>
    <source>
        <strain evidence="2 3">DSM 24455</strain>
    </source>
</reference>
<comment type="caution">
    <text evidence="2">The sequence shown here is derived from an EMBL/GenBank/DDBJ whole genome shotgun (WGS) entry which is preliminary data.</text>
</comment>
<accession>A0A4R7KSP4</accession>
<sequence>MVDNAEITSEVGIIKISPDVVSVIASIAATEVKGVAGMSGGFTDDIAEKFGMRSTNKGIKVQIEGNETAHIDLYLLVEYGLRMQEIAWEVQQNVKKAVETMTGLKVADVNIHIQDIVMPREKKEEDPSRKTK</sequence>
<gene>
    <name evidence="2" type="ORF">EDD71_105126</name>
</gene>
<proteinExistence type="inferred from homology"/>
<protein>
    <submittedName>
        <fullName evidence="2">Putative alkaline shock family protein YloU</fullName>
    </submittedName>
</protein>
<keyword evidence="3" id="KW-1185">Reference proteome</keyword>
<evidence type="ECO:0000313" key="3">
    <source>
        <dbReference type="Proteomes" id="UP000295325"/>
    </source>
</evidence>
<dbReference type="Proteomes" id="UP000295325">
    <property type="component" value="Unassembled WGS sequence"/>
</dbReference>
<dbReference type="OrthoDB" id="9793465at2"/>
<dbReference type="InterPro" id="IPR005531">
    <property type="entry name" value="Asp23"/>
</dbReference>
<dbReference type="AlphaFoldDB" id="A0A4R7KSP4"/>
<dbReference type="Pfam" id="PF03780">
    <property type="entry name" value="Asp23"/>
    <property type="match status" value="1"/>
</dbReference>
<organism evidence="2 3">
    <name type="scientific">Fonticella tunisiensis</name>
    <dbReference type="NCBI Taxonomy" id="1096341"/>
    <lineage>
        <taxon>Bacteria</taxon>
        <taxon>Bacillati</taxon>
        <taxon>Bacillota</taxon>
        <taxon>Clostridia</taxon>
        <taxon>Eubacteriales</taxon>
        <taxon>Clostridiaceae</taxon>
        <taxon>Fonticella</taxon>
    </lineage>
</organism>
<evidence type="ECO:0000313" key="2">
    <source>
        <dbReference type="EMBL" id="TDT61946.1"/>
    </source>
</evidence>
<dbReference type="PANTHER" id="PTHR34297">
    <property type="entry name" value="HYPOTHETICAL CYTOSOLIC PROTEIN-RELATED"/>
    <property type="match status" value="1"/>
</dbReference>
<dbReference type="RefSeq" id="WP_133627577.1">
    <property type="nucleotide sequence ID" value="NZ_SOAZ01000005.1"/>
</dbReference>
<name>A0A4R7KSP4_9CLOT</name>
<comment type="similarity">
    <text evidence="1">Belongs to the asp23 family.</text>
</comment>
<dbReference type="EMBL" id="SOAZ01000005">
    <property type="protein sequence ID" value="TDT61946.1"/>
    <property type="molecule type" value="Genomic_DNA"/>
</dbReference>